<sequence>MARTTGIDFHPAKHIDFKPPSKIYSMSDILLKKSPISDFAVSEPFQLFTPEAIACMREEIFKPEVMNNFQYSSNLAQCQLRGYAAKAAPFLYDTWKHPETLAIISKIAGIDLVPEMDFEIAHINLSSNPGAQKGEDLAAIRDRQLFEEDEGIAGCPWEDDKPIVDWHTDAYPFGRYIEHQALRAFGSTERITSVTSFRPKQASFPDDTVLTTVRPISDLSELYLQFSEYRLQMLEERIRQQLHLLRDTERGHRKFDTVAMKGFLSEQEVFLCHMNKQLVPDQFVKKGEIDDSHLFSDFSSSSKKRRLAEA</sequence>
<evidence type="ECO:0000313" key="2">
    <source>
        <dbReference type="Proteomes" id="UP001161017"/>
    </source>
</evidence>
<dbReference type="Proteomes" id="UP001161017">
    <property type="component" value="Unassembled WGS sequence"/>
</dbReference>
<dbReference type="AlphaFoldDB" id="A0AA43QUJ5"/>
<evidence type="ECO:0000313" key="1">
    <source>
        <dbReference type="EMBL" id="MDI1491153.1"/>
    </source>
</evidence>
<proteinExistence type="predicted"/>
<reference evidence="1" key="1">
    <citation type="journal article" date="2023" name="Genome Biol. Evol.">
        <title>First Whole Genome Sequence and Flow Cytometry Genome Size Data for the Lichen-Forming Fungus Ramalina farinacea (Ascomycota).</title>
        <authorList>
            <person name="Llewellyn T."/>
            <person name="Mian S."/>
            <person name="Hill R."/>
            <person name="Leitch I.J."/>
            <person name="Gaya E."/>
        </authorList>
    </citation>
    <scope>NUCLEOTIDE SEQUENCE</scope>
    <source>
        <strain evidence="1">LIQ254RAFAR</strain>
    </source>
</reference>
<comment type="caution">
    <text evidence="1">The sequence shown here is derived from an EMBL/GenBank/DDBJ whole genome shotgun (WGS) entry which is preliminary data.</text>
</comment>
<keyword evidence="2" id="KW-1185">Reference proteome</keyword>
<gene>
    <name evidence="1" type="ORF">OHK93_002360</name>
</gene>
<name>A0AA43QUJ5_9LECA</name>
<accession>A0AA43QUJ5</accession>
<dbReference type="PANTHER" id="PTHR41677:SF1">
    <property type="entry name" value="FE2OG DIOXYGENASE DOMAIN-CONTAINING PROTEIN"/>
    <property type="match status" value="1"/>
</dbReference>
<dbReference type="PANTHER" id="PTHR41677">
    <property type="entry name" value="YALI0B19030P"/>
    <property type="match status" value="1"/>
</dbReference>
<organism evidence="1 2">
    <name type="scientific">Ramalina farinacea</name>
    <dbReference type="NCBI Taxonomy" id="258253"/>
    <lineage>
        <taxon>Eukaryota</taxon>
        <taxon>Fungi</taxon>
        <taxon>Dikarya</taxon>
        <taxon>Ascomycota</taxon>
        <taxon>Pezizomycotina</taxon>
        <taxon>Lecanoromycetes</taxon>
        <taxon>OSLEUM clade</taxon>
        <taxon>Lecanoromycetidae</taxon>
        <taxon>Lecanorales</taxon>
        <taxon>Lecanorineae</taxon>
        <taxon>Ramalinaceae</taxon>
        <taxon>Ramalina</taxon>
    </lineage>
</organism>
<protein>
    <submittedName>
        <fullName evidence="1">Uncharacterized protein</fullName>
    </submittedName>
</protein>
<dbReference type="EMBL" id="JAPUFD010000013">
    <property type="protein sequence ID" value="MDI1491153.1"/>
    <property type="molecule type" value="Genomic_DNA"/>
</dbReference>